<dbReference type="InterPro" id="IPR000014">
    <property type="entry name" value="PAS"/>
</dbReference>
<keyword evidence="5" id="KW-1185">Reference proteome</keyword>
<feature type="compositionally biased region" description="Basic and acidic residues" evidence="1">
    <location>
        <begin position="497"/>
        <end position="533"/>
    </location>
</feature>
<evidence type="ECO:0000259" key="3">
    <source>
        <dbReference type="PROSITE" id="PS50112"/>
    </source>
</evidence>
<dbReference type="InterPro" id="IPR035965">
    <property type="entry name" value="PAS-like_dom_sf"/>
</dbReference>
<feature type="compositionally biased region" description="Low complexity" evidence="1">
    <location>
        <begin position="323"/>
        <end position="334"/>
    </location>
</feature>
<sequence>MSSMINCFWSLLSLRDLSFVYISPWLSKALGPDHDLLLGTSVFDYFHPQDRELARRDLSECRYNNVSAIKKRLQSQTSSNKGFSPSKLTYQDDDSDYIIMHLGMNVVSHDIVLACFHPDDAKPSSCLQNSCGEIEFTKDELNKLSSLLREHSTIGFSKVQTPPATPFPENKSFSGGNNFSPNRIFQILDRKSRSLIFSWPDQSFIPGVDASYDKDEFSRILQNSSINHNNNFINGKDRIDVQSPNCLKLISNKHTIMSPSGDSQQVESVMIPYGIIIFACFQILPSTSSTVSSFGSPPFKPQKSLSAPCSPPTINGNTKRPRSPNSSPGSLSPSDLANNKPYNNSSVHSYPYRQEFSEFLDSRSSKRVRPNNISPIPHPLMNPVSPHNSPVYQNQYPFPSMSQSQNDQKLPTIQQLSQHPQHPHIVNSYPSPTILPQQDNNNIIHQRPNPPPTSQPQSIPNQTASFTQFTPSSQRRSNTTINGTKKCESCHTSSSPEWRRGPTAREIRKREQAQREQEQRIREQREGEERARERAATIMMQHVIEPHYQYRPNTNITNIIPVNEVYDLMAK</sequence>
<proteinExistence type="predicted"/>
<dbReference type="EMBL" id="CAJVQB010003065">
    <property type="protein sequence ID" value="CAG8596323.1"/>
    <property type="molecule type" value="Genomic_DNA"/>
</dbReference>
<feature type="region of interest" description="Disordered" evidence="1">
    <location>
        <begin position="361"/>
        <end position="533"/>
    </location>
</feature>
<organism evidence="4 5">
    <name type="scientific">Gigaspora margarita</name>
    <dbReference type="NCBI Taxonomy" id="4874"/>
    <lineage>
        <taxon>Eukaryota</taxon>
        <taxon>Fungi</taxon>
        <taxon>Fungi incertae sedis</taxon>
        <taxon>Mucoromycota</taxon>
        <taxon>Glomeromycotina</taxon>
        <taxon>Glomeromycetes</taxon>
        <taxon>Diversisporales</taxon>
        <taxon>Gigasporaceae</taxon>
        <taxon>Gigaspora</taxon>
    </lineage>
</organism>
<feature type="signal peptide" evidence="2">
    <location>
        <begin position="1"/>
        <end position="22"/>
    </location>
</feature>
<dbReference type="Gene3D" id="3.30.450.20">
    <property type="entry name" value="PAS domain"/>
    <property type="match status" value="1"/>
</dbReference>
<evidence type="ECO:0000313" key="5">
    <source>
        <dbReference type="Proteomes" id="UP000789901"/>
    </source>
</evidence>
<feature type="compositionally biased region" description="Polar residues" evidence="1">
    <location>
        <begin position="428"/>
        <end position="444"/>
    </location>
</feature>
<accession>A0ABN7UJ82</accession>
<evidence type="ECO:0000256" key="1">
    <source>
        <dbReference type="SAM" id="MobiDB-lite"/>
    </source>
</evidence>
<protein>
    <submittedName>
        <fullName evidence="4">45445_t:CDS:1</fullName>
    </submittedName>
</protein>
<name>A0ABN7UJ82_GIGMA</name>
<feature type="domain" description="PAS" evidence="3">
    <location>
        <begin position="19"/>
        <end position="65"/>
    </location>
</feature>
<dbReference type="SUPFAM" id="SSF55785">
    <property type="entry name" value="PYP-like sensor domain (PAS domain)"/>
    <property type="match status" value="1"/>
</dbReference>
<reference evidence="4 5" key="1">
    <citation type="submission" date="2021-06" db="EMBL/GenBank/DDBJ databases">
        <authorList>
            <person name="Kallberg Y."/>
            <person name="Tangrot J."/>
            <person name="Rosling A."/>
        </authorList>
    </citation>
    <scope>NUCLEOTIDE SEQUENCE [LARGE SCALE GENOMIC DNA]</scope>
    <source>
        <strain evidence="4 5">120-4 pot B 10/14</strain>
    </source>
</reference>
<feature type="compositionally biased region" description="Polar residues" evidence="1">
    <location>
        <begin position="455"/>
        <end position="483"/>
    </location>
</feature>
<keyword evidence="2" id="KW-0732">Signal</keyword>
<feature type="compositionally biased region" description="Polar residues" evidence="1">
    <location>
        <begin position="335"/>
        <end position="348"/>
    </location>
</feature>
<dbReference type="Proteomes" id="UP000789901">
    <property type="component" value="Unassembled WGS sequence"/>
</dbReference>
<feature type="compositionally biased region" description="Polar residues" evidence="1">
    <location>
        <begin position="303"/>
        <end position="318"/>
    </location>
</feature>
<evidence type="ECO:0000256" key="2">
    <source>
        <dbReference type="SAM" id="SignalP"/>
    </source>
</evidence>
<comment type="caution">
    <text evidence="4">The sequence shown here is derived from an EMBL/GenBank/DDBJ whole genome shotgun (WGS) entry which is preliminary data.</text>
</comment>
<feature type="region of interest" description="Disordered" evidence="1">
    <location>
        <begin position="292"/>
        <end position="348"/>
    </location>
</feature>
<dbReference type="PROSITE" id="PS50112">
    <property type="entry name" value="PAS"/>
    <property type="match status" value="1"/>
</dbReference>
<gene>
    <name evidence="4" type="ORF">GMARGA_LOCUS6657</name>
</gene>
<feature type="chain" id="PRO_5046104208" evidence="2">
    <location>
        <begin position="23"/>
        <end position="571"/>
    </location>
</feature>
<feature type="compositionally biased region" description="Polar residues" evidence="1">
    <location>
        <begin position="385"/>
        <end position="420"/>
    </location>
</feature>
<evidence type="ECO:0000313" key="4">
    <source>
        <dbReference type="EMBL" id="CAG8596323.1"/>
    </source>
</evidence>